<evidence type="ECO:0000256" key="2">
    <source>
        <dbReference type="ARBA" id="ARBA00034247"/>
    </source>
</evidence>
<dbReference type="EC" id="2.7.7.65" evidence="1"/>
<dbReference type="GO" id="GO:1902201">
    <property type="term" value="P:negative regulation of bacterial-type flagellum-dependent cell motility"/>
    <property type="evidence" value="ECO:0007669"/>
    <property type="project" value="TreeGrafter"/>
</dbReference>
<evidence type="ECO:0000313" key="6">
    <source>
        <dbReference type="Proteomes" id="UP000006683"/>
    </source>
</evidence>
<dbReference type="GO" id="GO:0043709">
    <property type="term" value="P:cell adhesion involved in single-species biofilm formation"/>
    <property type="evidence" value="ECO:0007669"/>
    <property type="project" value="TreeGrafter"/>
</dbReference>
<organism evidence="5 6">
    <name type="scientific">Ferrimonas balearica (strain DSM 9799 / CCM 4581 / KCTC 23876 / PAT)</name>
    <dbReference type="NCBI Taxonomy" id="550540"/>
    <lineage>
        <taxon>Bacteria</taxon>
        <taxon>Pseudomonadati</taxon>
        <taxon>Pseudomonadota</taxon>
        <taxon>Gammaproteobacteria</taxon>
        <taxon>Alteromonadales</taxon>
        <taxon>Ferrimonadaceae</taxon>
        <taxon>Ferrimonas</taxon>
    </lineage>
</organism>
<feature type="transmembrane region" description="Helical" evidence="3">
    <location>
        <begin position="58"/>
        <end position="76"/>
    </location>
</feature>
<accession>E1ST81</accession>
<evidence type="ECO:0000259" key="4">
    <source>
        <dbReference type="PROSITE" id="PS50887"/>
    </source>
</evidence>
<dbReference type="PANTHER" id="PTHR45138:SF9">
    <property type="entry name" value="DIGUANYLATE CYCLASE DGCM-RELATED"/>
    <property type="match status" value="1"/>
</dbReference>
<feature type="domain" description="GGDEF" evidence="4">
    <location>
        <begin position="237"/>
        <end position="375"/>
    </location>
</feature>
<dbReference type="PANTHER" id="PTHR45138">
    <property type="entry name" value="REGULATORY COMPONENTS OF SENSORY TRANSDUCTION SYSTEM"/>
    <property type="match status" value="1"/>
</dbReference>
<dbReference type="KEGG" id="fbl:Fbal_1925"/>
<dbReference type="eggNOG" id="COG3706">
    <property type="taxonomic scope" value="Bacteria"/>
</dbReference>
<feature type="transmembrane region" description="Helical" evidence="3">
    <location>
        <begin position="108"/>
        <end position="126"/>
    </location>
</feature>
<dbReference type="CDD" id="cd01949">
    <property type="entry name" value="GGDEF"/>
    <property type="match status" value="1"/>
</dbReference>
<protein>
    <recommendedName>
        <fullName evidence="1">diguanylate cyclase</fullName>
        <ecNumber evidence="1">2.7.7.65</ecNumber>
    </recommendedName>
</protein>
<dbReference type="SMART" id="SM00267">
    <property type="entry name" value="GGDEF"/>
    <property type="match status" value="1"/>
</dbReference>
<comment type="catalytic activity">
    <reaction evidence="2">
        <text>2 GTP = 3',3'-c-di-GMP + 2 diphosphate</text>
        <dbReference type="Rhea" id="RHEA:24898"/>
        <dbReference type="ChEBI" id="CHEBI:33019"/>
        <dbReference type="ChEBI" id="CHEBI:37565"/>
        <dbReference type="ChEBI" id="CHEBI:58805"/>
        <dbReference type="EC" id="2.7.7.65"/>
    </reaction>
</comment>
<proteinExistence type="predicted"/>
<feature type="transmembrane region" description="Helical" evidence="3">
    <location>
        <begin position="146"/>
        <end position="162"/>
    </location>
</feature>
<feature type="transmembrane region" description="Helical" evidence="3">
    <location>
        <begin position="169"/>
        <end position="186"/>
    </location>
</feature>
<dbReference type="RefSeq" id="WP_013345434.1">
    <property type="nucleotide sequence ID" value="NC_014541.1"/>
</dbReference>
<dbReference type="PROSITE" id="PS50887">
    <property type="entry name" value="GGDEF"/>
    <property type="match status" value="1"/>
</dbReference>
<feature type="transmembrane region" description="Helical" evidence="3">
    <location>
        <begin position="82"/>
        <end position="101"/>
    </location>
</feature>
<dbReference type="OrthoDB" id="5289013at2"/>
<dbReference type="STRING" id="550540.Fbal_1925"/>
<reference evidence="5 6" key="1">
    <citation type="journal article" date="2010" name="Stand. Genomic Sci.">
        <title>Complete genome sequence of Ferrimonas balearica type strain (PAT).</title>
        <authorList>
            <person name="Nolan M."/>
            <person name="Sikorski J."/>
            <person name="Davenport K."/>
            <person name="Lucas S."/>
            <person name="Glavina Del Rio T."/>
            <person name="Tice H."/>
            <person name="Cheng J."/>
            <person name="Goodwin L."/>
            <person name="Pitluck S."/>
            <person name="Liolios K."/>
            <person name="Ivanova N."/>
            <person name="Mavromatis K."/>
            <person name="Ovchinnikova G."/>
            <person name="Pati A."/>
            <person name="Chen A."/>
            <person name="Palaniappan K."/>
            <person name="Land M."/>
            <person name="Hauser L."/>
            <person name="Chang Y."/>
            <person name="Jeffries C."/>
            <person name="Tapia R."/>
            <person name="Brettin T."/>
            <person name="Detter J."/>
            <person name="Han C."/>
            <person name="Yasawong M."/>
            <person name="Rohde M."/>
            <person name="Tindall B."/>
            <person name="Goker M."/>
            <person name="Woyke T."/>
            <person name="Bristow J."/>
            <person name="Eisen J."/>
            <person name="Markowitz V."/>
            <person name="Hugenholtz P."/>
            <person name="Kyrpides N."/>
            <person name="Klenk H."/>
            <person name="Lapidus A."/>
        </authorList>
    </citation>
    <scope>NUCLEOTIDE SEQUENCE [LARGE SCALE GENOMIC DNA]</scope>
    <source>
        <strain evidence="6">DSM 9799 / CCM 4581 / KCTC 23876 / PAT</strain>
    </source>
</reference>
<dbReference type="InterPro" id="IPR029787">
    <property type="entry name" value="Nucleotide_cyclase"/>
</dbReference>
<keyword evidence="3" id="KW-0812">Transmembrane</keyword>
<dbReference type="InterPro" id="IPR043128">
    <property type="entry name" value="Rev_trsase/Diguanyl_cyclase"/>
</dbReference>
<keyword evidence="3" id="KW-1133">Transmembrane helix</keyword>
<dbReference type="Pfam" id="PF00990">
    <property type="entry name" value="GGDEF"/>
    <property type="match status" value="1"/>
</dbReference>
<sequence>MTRELSPILWCALVVVAVVLGLPLWQAHLNHYALSLELIPVGLLLLAIGLAWRFRLSYHSYLGLLLLVAYPFQSPLSGLTPLLILSTNDIYLLLALNLLLLPKAPATGAYLAGWLGWLVGQCLLLQHLSWDWLYPMVSPRLLNTPMHYLFVVPAARFFWALSQGKQEDLIPLLLGAMAWLVSGWPMPWPGGVLLYSGIAGILMLVVFDGAYRLAFRDGLTGLPARRTLDGDLSDTGALVHIAMLDVDHFKAFNDTHGHTWGDLALRELATKLRRVKGARAYRYGGEEFTLVFRKANRTEVVAALEALRVAVEEGTMVVTQSGKDGNTLPVRASLTISVGVAQRHGQHEQIGTVLKRADMALYRAKEEGRNRIVLG</sequence>
<feature type="transmembrane region" description="Helical" evidence="3">
    <location>
        <begin position="31"/>
        <end position="51"/>
    </location>
</feature>
<gene>
    <name evidence="5" type="ordered locus">Fbal_1925</name>
</gene>
<evidence type="ECO:0000256" key="3">
    <source>
        <dbReference type="SAM" id="Phobius"/>
    </source>
</evidence>
<dbReference type="Gene3D" id="3.30.70.270">
    <property type="match status" value="1"/>
</dbReference>
<feature type="transmembrane region" description="Helical" evidence="3">
    <location>
        <begin position="192"/>
        <end position="211"/>
    </location>
</feature>
<name>E1ST81_FERBD</name>
<dbReference type="SUPFAM" id="SSF55073">
    <property type="entry name" value="Nucleotide cyclase"/>
    <property type="match status" value="1"/>
</dbReference>
<dbReference type="HOGENOM" id="CLU_054734_1_0_6"/>
<dbReference type="Proteomes" id="UP000006683">
    <property type="component" value="Chromosome"/>
</dbReference>
<keyword evidence="6" id="KW-1185">Reference proteome</keyword>
<dbReference type="InterPro" id="IPR000160">
    <property type="entry name" value="GGDEF_dom"/>
</dbReference>
<dbReference type="EMBL" id="CP002209">
    <property type="protein sequence ID" value="ADN76128.1"/>
    <property type="molecule type" value="Genomic_DNA"/>
</dbReference>
<dbReference type="NCBIfam" id="TIGR00254">
    <property type="entry name" value="GGDEF"/>
    <property type="match status" value="1"/>
</dbReference>
<dbReference type="GeneID" id="67184034"/>
<dbReference type="GO" id="GO:0005886">
    <property type="term" value="C:plasma membrane"/>
    <property type="evidence" value="ECO:0007669"/>
    <property type="project" value="TreeGrafter"/>
</dbReference>
<dbReference type="InterPro" id="IPR050469">
    <property type="entry name" value="Diguanylate_Cyclase"/>
</dbReference>
<keyword evidence="3" id="KW-0472">Membrane</keyword>
<dbReference type="GO" id="GO:0052621">
    <property type="term" value="F:diguanylate cyclase activity"/>
    <property type="evidence" value="ECO:0007669"/>
    <property type="project" value="UniProtKB-EC"/>
</dbReference>
<evidence type="ECO:0000313" key="5">
    <source>
        <dbReference type="EMBL" id="ADN76128.1"/>
    </source>
</evidence>
<evidence type="ECO:0000256" key="1">
    <source>
        <dbReference type="ARBA" id="ARBA00012528"/>
    </source>
</evidence>
<feature type="transmembrane region" description="Helical" evidence="3">
    <location>
        <begin position="7"/>
        <end position="25"/>
    </location>
</feature>
<dbReference type="AlphaFoldDB" id="E1ST81"/>